<keyword evidence="3" id="KW-0378">Hydrolase</keyword>
<feature type="compositionally biased region" description="Low complexity" evidence="6">
    <location>
        <begin position="684"/>
        <end position="693"/>
    </location>
</feature>
<keyword evidence="8" id="KW-0732">Signal</keyword>
<evidence type="ECO:0000256" key="8">
    <source>
        <dbReference type="SAM" id="SignalP"/>
    </source>
</evidence>
<dbReference type="PROSITE" id="PS50055">
    <property type="entry name" value="TYR_PHOSPHATASE_PTP"/>
    <property type="match status" value="1"/>
</dbReference>
<evidence type="ECO:0000256" key="7">
    <source>
        <dbReference type="SAM" id="Phobius"/>
    </source>
</evidence>
<dbReference type="EMBL" id="CAJPWZ010001680">
    <property type="protein sequence ID" value="CAG2221350.1"/>
    <property type="molecule type" value="Genomic_DNA"/>
</dbReference>
<feature type="chain" id="PRO_5035825142" description="protein-tyrosine-phosphatase" evidence="8">
    <location>
        <begin position="22"/>
        <end position="1371"/>
    </location>
</feature>
<dbReference type="EC" id="3.1.3.48" evidence="1"/>
<dbReference type="GO" id="GO:0019901">
    <property type="term" value="F:protein kinase binding"/>
    <property type="evidence" value="ECO:0007669"/>
    <property type="project" value="TreeGrafter"/>
</dbReference>
<feature type="active site" description="Phosphocysteine intermediate" evidence="5">
    <location>
        <position position="1289"/>
    </location>
</feature>
<dbReference type="GO" id="GO:0030054">
    <property type="term" value="C:cell junction"/>
    <property type="evidence" value="ECO:0007669"/>
    <property type="project" value="TreeGrafter"/>
</dbReference>
<dbReference type="Pfam" id="PF00102">
    <property type="entry name" value="Y_phosphatase"/>
    <property type="match status" value="2"/>
</dbReference>
<accession>A0A8S3SM67</accession>
<reference evidence="11" key="1">
    <citation type="submission" date="2021-03" db="EMBL/GenBank/DDBJ databases">
        <authorList>
            <person name="Bekaert M."/>
        </authorList>
    </citation>
    <scope>NUCLEOTIDE SEQUENCE</scope>
</reference>
<keyword evidence="7" id="KW-0472">Membrane</keyword>
<evidence type="ECO:0000313" key="11">
    <source>
        <dbReference type="EMBL" id="CAG2221350.1"/>
    </source>
</evidence>
<feature type="compositionally biased region" description="Basic and acidic residues" evidence="6">
    <location>
        <begin position="353"/>
        <end position="365"/>
    </location>
</feature>
<dbReference type="Gene3D" id="3.90.190.10">
    <property type="entry name" value="Protein tyrosine phosphatase superfamily"/>
    <property type="match status" value="2"/>
</dbReference>
<keyword evidence="12" id="KW-1185">Reference proteome</keyword>
<feature type="region of interest" description="Disordered" evidence="6">
    <location>
        <begin position="135"/>
        <end position="181"/>
    </location>
</feature>
<evidence type="ECO:0000313" key="12">
    <source>
        <dbReference type="Proteomes" id="UP000683360"/>
    </source>
</evidence>
<feature type="compositionally biased region" description="Polar residues" evidence="6">
    <location>
        <begin position="570"/>
        <end position="592"/>
    </location>
</feature>
<dbReference type="OrthoDB" id="10057603at2759"/>
<dbReference type="GO" id="GO:0004725">
    <property type="term" value="F:protein tyrosine phosphatase activity"/>
    <property type="evidence" value="ECO:0007669"/>
    <property type="project" value="UniProtKB-EC"/>
</dbReference>
<feature type="region of interest" description="Disordered" evidence="6">
    <location>
        <begin position="564"/>
        <end position="592"/>
    </location>
</feature>
<feature type="region of interest" description="Disordered" evidence="6">
    <location>
        <begin position="639"/>
        <end position="693"/>
    </location>
</feature>
<dbReference type="CDD" id="cd00047">
    <property type="entry name" value="PTPc"/>
    <property type="match status" value="1"/>
</dbReference>
<keyword evidence="2" id="KW-0597">Phosphoprotein</keyword>
<keyword evidence="7" id="KW-0812">Transmembrane</keyword>
<feature type="region of interest" description="Disordered" evidence="6">
    <location>
        <begin position="295"/>
        <end position="328"/>
    </location>
</feature>
<organism evidence="11 12">
    <name type="scientific">Mytilus edulis</name>
    <name type="common">Blue mussel</name>
    <dbReference type="NCBI Taxonomy" id="6550"/>
    <lineage>
        <taxon>Eukaryota</taxon>
        <taxon>Metazoa</taxon>
        <taxon>Spiralia</taxon>
        <taxon>Lophotrochozoa</taxon>
        <taxon>Mollusca</taxon>
        <taxon>Bivalvia</taxon>
        <taxon>Autobranchia</taxon>
        <taxon>Pteriomorphia</taxon>
        <taxon>Mytilida</taxon>
        <taxon>Mytiloidea</taxon>
        <taxon>Mytilidae</taxon>
        <taxon>Mytilinae</taxon>
        <taxon>Mytilus</taxon>
    </lineage>
</organism>
<evidence type="ECO:0000256" key="4">
    <source>
        <dbReference type="ARBA" id="ARBA00022912"/>
    </source>
</evidence>
<feature type="domain" description="Tyrosine-protein phosphatase" evidence="9">
    <location>
        <begin position="1160"/>
        <end position="1348"/>
    </location>
</feature>
<dbReference type="SUPFAM" id="SSF52799">
    <property type="entry name" value="(Phosphotyrosine protein) phosphatases II"/>
    <property type="match status" value="1"/>
</dbReference>
<dbReference type="InterPro" id="IPR016130">
    <property type="entry name" value="Tyr_Pase_AS"/>
</dbReference>
<dbReference type="InterPro" id="IPR000387">
    <property type="entry name" value="Tyr_Pase_dom"/>
</dbReference>
<evidence type="ECO:0000256" key="2">
    <source>
        <dbReference type="ARBA" id="ARBA00022553"/>
    </source>
</evidence>
<evidence type="ECO:0000259" key="9">
    <source>
        <dbReference type="PROSITE" id="PS50055"/>
    </source>
</evidence>
<evidence type="ECO:0000256" key="1">
    <source>
        <dbReference type="ARBA" id="ARBA00013064"/>
    </source>
</evidence>
<feature type="compositionally biased region" description="Basic and acidic residues" evidence="6">
    <location>
        <begin position="163"/>
        <end position="181"/>
    </location>
</feature>
<evidence type="ECO:0000256" key="6">
    <source>
        <dbReference type="SAM" id="MobiDB-lite"/>
    </source>
</evidence>
<dbReference type="PRINTS" id="PR00700">
    <property type="entry name" value="PRTYPHPHTASE"/>
</dbReference>
<feature type="signal peptide" evidence="8">
    <location>
        <begin position="1"/>
        <end position="21"/>
    </location>
</feature>
<evidence type="ECO:0000256" key="5">
    <source>
        <dbReference type="PIRSR" id="PIRSR608356-50"/>
    </source>
</evidence>
<dbReference type="SMART" id="SM00404">
    <property type="entry name" value="PTPc_motif"/>
    <property type="match status" value="1"/>
</dbReference>
<dbReference type="GO" id="GO:0007165">
    <property type="term" value="P:signal transduction"/>
    <property type="evidence" value="ECO:0007669"/>
    <property type="project" value="TreeGrafter"/>
</dbReference>
<gene>
    <name evidence="11" type="ORF">MEDL_34712</name>
</gene>
<dbReference type="SMART" id="SM00194">
    <property type="entry name" value="PTPc"/>
    <property type="match status" value="1"/>
</dbReference>
<feature type="region of interest" description="Disordered" evidence="6">
    <location>
        <begin position="218"/>
        <end position="282"/>
    </location>
</feature>
<dbReference type="GO" id="GO:0005886">
    <property type="term" value="C:plasma membrane"/>
    <property type="evidence" value="ECO:0007669"/>
    <property type="project" value="TreeGrafter"/>
</dbReference>
<protein>
    <recommendedName>
        <fullName evidence="1">protein-tyrosine-phosphatase</fullName>
        <ecNumber evidence="1">3.1.3.48</ecNumber>
    </recommendedName>
</protein>
<dbReference type="InterPro" id="IPR003595">
    <property type="entry name" value="Tyr_Pase_cat"/>
</dbReference>
<evidence type="ECO:0000259" key="10">
    <source>
        <dbReference type="PROSITE" id="PS50056"/>
    </source>
</evidence>
<comment type="caution">
    <text evidence="11">The sequence shown here is derived from an EMBL/GenBank/DDBJ whole genome shotgun (WGS) entry which is preliminary data.</text>
</comment>
<feature type="compositionally biased region" description="Low complexity" evidence="6">
    <location>
        <begin position="264"/>
        <end position="278"/>
    </location>
</feature>
<feature type="transmembrane region" description="Helical" evidence="7">
    <location>
        <begin position="1035"/>
        <end position="1059"/>
    </location>
</feature>
<feature type="domain" description="Tyrosine specific protein phosphatases" evidence="10">
    <location>
        <begin position="1262"/>
        <end position="1339"/>
    </location>
</feature>
<dbReference type="InterPro" id="IPR008356">
    <property type="entry name" value="Tyr_Pase_KIM-con"/>
</dbReference>
<keyword evidence="7" id="KW-1133">Transmembrane helix</keyword>
<feature type="compositionally biased region" description="Polar residues" evidence="6">
    <location>
        <begin position="234"/>
        <end position="246"/>
    </location>
</feature>
<dbReference type="PANTHER" id="PTHR46198">
    <property type="entry name" value="PROTEIN-TYROSINE-PHOSPHATASE"/>
    <property type="match status" value="1"/>
</dbReference>
<dbReference type="InterPro" id="IPR000242">
    <property type="entry name" value="PTP_cat"/>
</dbReference>
<name>A0A8S3SM67_MYTED</name>
<feature type="compositionally biased region" description="Polar residues" evidence="6">
    <location>
        <begin position="639"/>
        <end position="683"/>
    </location>
</feature>
<evidence type="ECO:0000256" key="3">
    <source>
        <dbReference type="ARBA" id="ARBA00022801"/>
    </source>
</evidence>
<dbReference type="GO" id="GO:0005829">
    <property type="term" value="C:cytosol"/>
    <property type="evidence" value="ECO:0007669"/>
    <property type="project" value="TreeGrafter"/>
</dbReference>
<keyword evidence="4" id="KW-0904">Protein phosphatase</keyword>
<dbReference type="InterPro" id="IPR029021">
    <property type="entry name" value="Prot-tyrosine_phosphatase-like"/>
</dbReference>
<dbReference type="PANTHER" id="PTHR46198:SF4">
    <property type="entry name" value="PROTEIN-TYROSINE-PHOSPHATASE"/>
    <property type="match status" value="1"/>
</dbReference>
<dbReference type="Proteomes" id="UP000683360">
    <property type="component" value="Unassembled WGS sequence"/>
</dbReference>
<sequence length="1371" mass="152196">MSTISFLLVVLCLGGLQYVTGVPIIINSKDSPLSTGHNGLDHGGKESNITGVHHEDSAHGLLTVSATDHDQFVGHQADENHAGSLTNNTEEQILNITHDIHLNDKSTQHGNSEQIVNGNEQVFHISNDRDERLSLDRHHLPPDGQKMGPGIDGQIVPHTGDSNGHHDSSDNVTEEGRDHGHESELIAPEMDEHQFRHGSEITDMLHDPFVQDYTESVRDLPDMNGGEENWLSDGDQNGHGTDNNPQEENDHSIDNGQHGENSNRVENGQNGENGNNRGKMSGIIHQGIDFPVTTEHESVRQLPESHDKEPVLKPDRKEEPHFEISTETGRPEGHVEVVTKHSDITEEGGLIIPDEHKEEKQHTTETSRPQVTEEEVLPHQHGIDMVKTTTRKIVPEITEGPHYLPHDGEGMFRTTTRKIEPEITEGKHYLPHDGEGMFRTTTRKIEPEITEGEHLLPHDGEGMFKTTTRKIEPEITEGEHLLPHDGEGMFHTTTRQPISKLTEGPQHRQVISVTTTRRNEITETEHLFPHNESEIFKTSQTSEPEVTTGVSERESVTTEILETTEGQHRGSIQTSLSYSTPSVNTGTTVKMSTGSTKIIPNQEGPITIKTNKKMTPKVTVKKILLPDEFTTSSFTVAGVTTQSPTEPDNIPTQGTTESSFNQTPTSPAITPTETTRVSKQPQRISSESSYIIAPSSTEKSSSEILVPEVKLQSSFIVSTPSINQEQTVSYSSQSVSIDCYDCNSIPPSLVSSMHVLPVLSTTKDIIQESTGTISTGLTSSYSELYSSDLNTFHGIEMVSSISSETPAPNMITTSMTRDFETTLESNHKKSIDNESTHLLTSSQYRPQTSQLSTVGISIESTGVYLPESVTPMTTSYQPIASVTPSTTQLSKNKDRTTSSMYINIDMKMSLHEFCQQQHNFVSQLTDIMINTQNSKISHEQIKLQYPIADDCNHQPWDNPKEEVEIQIYVLDITGKLDRSLTIDMAKNIKPGLKSSELYGKKLESVKIVNELNIVETLPTNGPSASKLDEEIETGITIAISIAAIGGFCCVSLLILQLIIHKRSGHRMHPYFPGSGSCSSRLSTRSSNSIALGVVSKSRPNSGLWNPGLDISDENCNYPSHPLVYSALTDFSLETDAIHQEFQLIPNETPRLSCVPVGAEDKNRFANVLPFPHTRVKLQKIPGEDFSDYINANFITPRCIPYWPEKTGMENRLTYGDFIITLKKKEIHQEYIVSVLEIKDIEKNLVREVRHFWYTCWPSDSTPEPISLVKFVLDTRPYYEDSGAPVVVHCSPGTGRTGTLIAIDICMRSYEDKRSVNVLNTVYKMRKERAGVVHTKNEYNLIYKAVGEYAIVMNTPTSISTSSSVATLQNML</sequence>
<proteinExistence type="predicted"/>
<feature type="region of interest" description="Disordered" evidence="6">
    <location>
        <begin position="353"/>
        <end position="374"/>
    </location>
</feature>
<dbReference type="PROSITE" id="PS00383">
    <property type="entry name" value="TYR_PHOSPHATASE_1"/>
    <property type="match status" value="1"/>
</dbReference>
<dbReference type="PROSITE" id="PS50056">
    <property type="entry name" value="TYR_PHOSPHATASE_2"/>
    <property type="match status" value="1"/>
</dbReference>